<name>A0ABU3H5J5_9BACL</name>
<proteinExistence type="predicted"/>
<sequence>MLEELIAEGLAITPKVEGLVGNSTVPLEVEAWASQAVTYLEKEFKGHTVTSEAQVAYKSLRVNTGAKHRQILGALMGVKPIHDKQNSFAKKIADLNK</sequence>
<keyword evidence="2" id="KW-1185">Reference proteome</keyword>
<dbReference type="EMBL" id="JAUSUY010000005">
    <property type="protein sequence ID" value="MDT3426087.1"/>
    <property type="molecule type" value="Genomic_DNA"/>
</dbReference>
<evidence type="ECO:0000313" key="1">
    <source>
        <dbReference type="EMBL" id="MDT3426087.1"/>
    </source>
</evidence>
<comment type="caution">
    <text evidence="1">The sequence shown here is derived from an EMBL/GenBank/DDBJ whole genome shotgun (WGS) entry which is preliminary data.</text>
</comment>
<dbReference type="RefSeq" id="WP_025697705.1">
    <property type="nucleotide sequence ID" value="NZ_JAUSUY010000005.1"/>
</dbReference>
<evidence type="ECO:0000313" key="2">
    <source>
        <dbReference type="Proteomes" id="UP001248709"/>
    </source>
</evidence>
<accession>A0ABU3H5J5</accession>
<dbReference type="Proteomes" id="UP001248709">
    <property type="component" value="Unassembled WGS sequence"/>
</dbReference>
<organism evidence="1 2">
    <name type="scientific">Paenibacillus forsythiae</name>
    <dbReference type="NCBI Taxonomy" id="365616"/>
    <lineage>
        <taxon>Bacteria</taxon>
        <taxon>Bacillati</taxon>
        <taxon>Bacillota</taxon>
        <taxon>Bacilli</taxon>
        <taxon>Bacillales</taxon>
        <taxon>Paenibacillaceae</taxon>
        <taxon>Paenibacillus</taxon>
    </lineage>
</organism>
<protein>
    <submittedName>
        <fullName evidence="1">Uncharacterized protein</fullName>
    </submittedName>
</protein>
<gene>
    <name evidence="1" type="ORF">J2Z22_001607</name>
</gene>
<reference evidence="1 2" key="1">
    <citation type="submission" date="2023-07" db="EMBL/GenBank/DDBJ databases">
        <title>Genomic Encyclopedia of Type Strains, Phase IV (KMG-IV): sequencing the most valuable type-strain genomes for metagenomic binning, comparative biology and taxonomic classification.</title>
        <authorList>
            <person name="Goeker M."/>
        </authorList>
    </citation>
    <scope>NUCLEOTIDE SEQUENCE [LARGE SCALE GENOMIC DNA]</scope>
    <source>
        <strain evidence="1 2">T98</strain>
    </source>
</reference>